<dbReference type="KEGG" id="goe:100900970"/>
<dbReference type="Pfam" id="PF17292">
    <property type="entry name" value="POB3_N"/>
    <property type="match status" value="1"/>
</dbReference>
<reference evidence="3" key="1">
    <citation type="submission" date="2025-08" db="UniProtKB">
        <authorList>
            <consortium name="RefSeq"/>
        </authorList>
    </citation>
    <scope>IDENTIFICATION</scope>
</reference>
<protein>
    <submittedName>
        <fullName evidence="3">Uncharacterized protein LOC100900970</fullName>
    </submittedName>
</protein>
<name>A0AAJ6VX56_9ACAR</name>
<proteinExistence type="predicted"/>
<dbReference type="GeneID" id="100900970"/>
<keyword evidence="2" id="KW-1185">Reference proteome</keyword>
<evidence type="ECO:0000259" key="1">
    <source>
        <dbReference type="Pfam" id="PF17292"/>
    </source>
</evidence>
<accession>A0AAJ6VX56</accession>
<evidence type="ECO:0000313" key="2">
    <source>
        <dbReference type="Proteomes" id="UP000694867"/>
    </source>
</evidence>
<gene>
    <name evidence="3" type="primary">LOC100900970</name>
</gene>
<feature type="non-terminal residue" evidence="3">
    <location>
        <position position="122"/>
    </location>
</feature>
<dbReference type="AlphaFoldDB" id="A0AAJ6VX56"/>
<dbReference type="RefSeq" id="XP_003741499.2">
    <property type="nucleotide sequence ID" value="XM_003741451.2"/>
</dbReference>
<dbReference type="Proteomes" id="UP000694867">
    <property type="component" value="Unplaced"/>
</dbReference>
<evidence type="ECO:0000313" key="3">
    <source>
        <dbReference type="RefSeq" id="XP_003741499.2"/>
    </source>
</evidence>
<feature type="domain" description="FACT complex subunit SSRP1/POB3 N-terminal PH" evidence="1">
    <location>
        <begin position="78"/>
        <end position="122"/>
    </location>
</feature>
<sequence length="122" mass="13444">MLRTQDSRALTAAQTNTTVHQPLEASSALRFRLAYRKEESSDSSRTVVSVGKSPTVSPFRRLPSVVVQSANMVNSIFEYGDVWKEDRGAMAPGKLKLTDQNIVFKNAKTGKVDQINNGEVES</sequence>
<organism evidence="2 3">
    <name type="scientific">Galendromus occidentalis</name>
    <name type="common">western predatory mite</name>
    <dbReference type="NCBI Taxonomy" id="34638"/>
    <lineage>
        <taxon>Eukaryota</taxon>
        <taxon>Metazoa</taxon>
        <taxon>Ecdysozoa</taxon>
        <taxon>Arthropoda</taxon>
        <taxon>Chelicerata</taxon>
        <taxon>Arachnida</taxon>
        <taxon>Acari</taxon>
        <taxon>Parasitiformes</taxon>
        <taxon>Mesostigmata</taxon>
        <taxon>Gamasina</taxon>
        <taxon>Phytoseioidea</taxon>
        <taxon>Phytoseiidae</taxon>
        <taxon>Typhlodrominae</taxon>
        <taxon>Galendromus</taxon>
    </lineage>
</organism>
<dbReference type="InterPro" id="IPR035417">
    <property type="entry name" value="SSRP1/POB3_N"/>
</dbReference>